<name>B7VK48_VIBA3</name>
<evidence type="ECO:0000256" key="1">
    <source>
        <dbReference type="SAM" id="SignalP"/>
    </source>
</evidence>
<gene>
    <name evidence="2" type="ordered locus">VS_2587</name>
</gene>
<evidence type="ECO:0000313" key="3">
    <source>
        <dbReference type="Proteomes" id="UP000009100"/>
    </source>
</evidence>
<dbReference type="STRING" id="575788.VS_2587"/>
<keyword evidence="2" id="KW-0378">Hydrolase</keyword>
<feature type="chain" id="PRO_5002865356" evidence="1">
    <location>
        <begin position="24"/>
        <end position="162"/>
    </location>
</feature>
<dbReference type="GO" id="GO:0016798">
    <property type="term" value="F:hydrolase activity, acting on glycosyl bonds"/>
    <property type="evidence" value="ECO:0007669"/>
    <property type="project" value="UniProtKB-KW"/>
</dbReference>
<evidence type="ECO:0000313" key="2">
    <source>
        <dbReference type="EMBL" id="CAV19771.1"/>
    </source>
</evidence>
<dbReference type="eggNOG" id="COG0366">
    <property type="taxonomic scope" value="Bacteria"/>
</dbReference>
<dbReference type="PROSITE" id="PS51257">
    <property type="entry name" value="PROKAR_LIPOPROTEIN"/>
    <property type="match status" value="1"/>
</dbReference>
<keyword evidence="1" id="KW-0732">Signal</keyword>
<dbReference type="HOGENOM" id="CLU_139224_0_0_6"/>
<feature type="signal peptide" evidence="1">
    <location>
        <begin position="1"/>
        <end position="23"/>
    </location>
</feature>
<dbReference type="Proteomes" id="UP000009100">
    <property type="component" value="Chromosome 1"/>
</dbReference>
<organism evidence="2 3">
    <name type="scientific">Vibrio atlanticus (strain LGP32)</name>
    <name type="common">Vibrio splendidus (strain Mel32)</name>
    <dbReference type="NCBI Taxonomy" id="575788"/>
    <lineage>
        <taxon>Bacteria</taxon>
        <taxon>Pseudomonadati</taxon>
        <taxon>Pseudomonadota</taxon>
        <taxon>Gammaproteobacteria</taxon>
        <taxon>Vibrionales</taxon>
        <taxon>Vibrionaceae</taxon>
        <taxon>Vibrio</taxon>
    </lineage>
</organism>
<dbReference type="AlphaFoldDB" id="B7VK48"/>
<keyword evidence="2" id="KW-0326">Glycosidase</keyword>
<reference evidence="2 3" key="1">
    <citation type="submission" date="2009-02" db="EMBL/GenBank/DDBJ databases">
        <title>Vibrio splendidus str. LGP32 complete genome.</title>
        <authorList>
            <person name="Mazel D."/>
            <person name="Le Roux F."/>
        </authorList>
    </citation>
    <scope>NUCLEOTIDE SEQUENCE [LARGE SCALE GENOMIC DNA]</scope>
    <source>
        <strain evidence="2 3">LGP32</strain>
    </source>
</reference>
<accession>B7VK48</accession>
<proteinExistence type="predicted"/>
<dbReference type="EMBL" id="FM954972">
    <property type="protein sequence ID" value="CAV19771.1"/>
    <property type="molecule type" value="Genomic_DNA"/>
</dbReference>
<sequence>MTMKRTLLVAALLSSALMGCASTADTPAAEQMEATGPFADCNLATVEDRGPIRPSLYVIGTFPDGQWIHMENRQMSHKGKGIYQVVSEEKAGNVSLQFATMGWSPQFTAAGMSMTAGYEKTLKRGGFAKNTTVNIPEDGKYLWSVEISEDKKPVRALVKACK</sequence>
<protein>
    <submittedName>
        <fullName evidence="2">Glycosidase</fullName>
    </submittedName>
</protein>
<dbReference type="KEGG" id="vsp:VS_2587"/>